<keyword evidence="3 6" id="KW-0238">DNA-binding</keyword>
<dbReference type="InterPro" id="IPR036388">
    <property type="entry name" value="WH-like_DNA-bd_sf"/>
</dbReference>
<comment type="caution">
    <text evidence="6">The sequence shown here is derived from an EMBL/GenBank/DDBJ whole genome shotgun (WGS) entry which is preliminary data.</text>
</comment>
<dbReference type="InterPro" id="IPR036390">
    <property type="entry name" value="WH_DNA-bd_sf"/>
</dbReference>
<dbReference type="Gene3D" id="1.10.10.10">
    <property type="entry name" value="Winged helix-like DNA-binding domain superfamily/Winged helix DNA-binding domain"/>
    <property type="match status" value="1"/>
</dbReference>
<dbReference type="Pfam" id="PF00392">
    <property type="entry name" value="GntR"/>
    <property type="match status" value="1"/>
</dbReference>
<dbReference type="InterPro" id="IPR028082">
    <property type="entry name" value="Peripla_BP_I"/>
</dbReference>
<proteinExistence type="predicted"/>
<dbReference type="Pfam" id="PF13377">
    <property type="entry name" value="Peripla_BP_3"/>
    <property type="match status" value="1"/>
</dbReference>
<keyword evidence="2" id="KW-0805">Transcription regulation</keyword>
<evidence type="ECO:0000259" key="5">
    <source>
        <dbReference type="PROSITE" id="PS50949"/>
    </source>
</evidence>
<dbReference type="RefSeq" id="WP_185061985.1">
    <property type="nucleotide sequence ID" value="NZ_BAABJP010000008.1"/>
</dbReference>
<dbReference type="CDD" id="cd07377">
    <property type="entry name" value="WHTH_GntR"/>
    <property type="match status" value="1"/>
</dbReference>
<sequence length="374" mass="40381">MDRPISPPAGVSLFEWVKRELRGAITRGDFSPDQPFVTQREIVERYGVSTTTAVRALNELVADGLVVRRRGKGTFVAERSAPAATDARLLTFINPGPCGWHETEMLGGLVTASGALGYRLAIERSETVAHEEELLRRAADGGSAGVVLYPRDGSVAADGVERLRRAGVAVVLVDRYLPGLPTDAVIFDDFLVGYDVTSAMLDRGHRAPGVLWSETEVTSVRDRQAGHYRALRERGLPELPERTALRVYDQLEPAARRARLRAMLDSAEPLTALICGNAPTLELVVSDLLEMEAGFPGTLELAAMDQSTPHGVSPLAVASARLPTRELGERAARLIHRRISGDTGPIRHEVLRATVQVAERGPNTLGVIGAAVRA</sequence>
<dbReference type="SUPFAM" id="SSF46785">
    <property type="entry name" value="Winged helix' DNA-binding domain"/>
    <property type="match status" value="1"/>
</dbReference>
<dbReference type="InterPro" id="IPR046335">
    <property type="entry name" value="LacI/GalR-like_sensor"/>
</dbReference>
<evidence type="ECO:0000256" key="2">
    <source>
        <dbReference type="ARBA" id="ARBA00023015"/>
    </source>
</evidence>
<evidence type="ECO:0000256" key="4">
    <source>
        <dbReference type="ARBA" id="ARBA00023163"/>
    </source>
</evidence>
<dbReference type="Gene3D" id="3.40.50.2300">
    <property type="match status" value="2"/>
</dbReference>
<dbReference type="GO" id="GO:0003677">
    <property type="term" value="F:DNA binding"/>
    <property type="evidence" value="ECO:0007669"/>
    <property type="project" value="UniProtKB-KW"/>
</dbReference>
<dbReference type="EMBL" id="BAABJP010000008">
    <property type="protein sequence ID" value="GAA5152943.1"/>
    <property type="molecule type" value="Genomic_DNA"/>
</dbReference>
<keyword evidence="7" id="KW-1185">Reference proteome</keyword>
<dbReference type="Proteomes" id="UP001428817">
    <property type="component" value="Unassembled WGS sequence"/>
</dbReference>
<evidence type="ECO:0000256" key="1">
    <source>
        <dbReference type="ARBA" id="ARBA00022491"/>
    </source>
</evidence>
<keyword evidence="4" id="KW-0804">Transcription</keyword>
<dbReference type="CDD" id="cd06267">
    <property type="entry name" value="PBP1_LacI_sugar_binding-like"/>
    <property type="match status" value="1"/>
</dbReference>
<accession>A0ABP9PVN6</accession>
<dbReference type="PROSITE" id="PS50949">
    <property type="entry name" value="HTH_GNTR"/>
    <property type="match status" value="1"/>
</dbReference>
<organism evidence="6 7">
    <name type="scientific">Pseudonocardia eucalypti</name>
    <dbReference type="NCBI Taxonomy" id="648755"/>
    <lineage>
        <taxon>Bacteria</taxon>
        <taxon>Bacillati</taxon>
        <taxon>Actinomycetota</taxon>
        <taxon>Actinomycetes</taxon>
        <taxon>Pseudonocardiales</taxon>
        <taxon>Pseudonocardiaceae</taxon>
        <taxon>Pseudonocardia</taxon>
    </lineage>
</organism>
<name>A0ABP9PVN6_9PSEU</name>
<keyword evidence="1" id="KW-0678">Repressor</keyword>
<dbReference type="PANTHER" id="PTHR30146:SF148">
    <property type="entry name" value="HTH-TYPE TRANSCRIPTIONAL REPRESSOR PURR-RELATED"/>
    <property type="match status" value="1"/>
</dbReference>
<feature type="domain" description="HTH gntR-type" evidence="5">
    <location>
        <begin position="11"/>
        <end position="79"/>
    </location>
</feature>
<dbReference type="PANTHER" id="PTHR30146">
    <property type="entry name" value="LACI-RELATED TRANSCRIPTIONAL REPRESSOR"/>
    <property type="match status" value="1"/>
</dbReference>
<evidence type="ECO:0000313" key="6">
    <source>
        <dbReference type="EMBL" id="GAA5152943.1"/>
    </source>
</evidence>
<protein>
    <submittedName>
        <fullName evidence="6">LacI family DNA-binding transcriptional regulator</fullName>
    </submittedName>
</protein>
<reference evidence="7" key="1">
    <citation type="journal article" date="2019" name="Int. J. Syst. Evol. Microbiol.">
        <title>The Global Catalogue of Microorganisms (GCM) 10K type strain sequencing project: providing services to taxonomists for standard genome sequencing and annotation.</title>
        <authorList>
            <consortium name="The Broad Institute Genomics Platform"/>
            <consortium name="The Broad Institute Genome Sequencing Center for Infectious Disease"/>
            <person name="Wu L."/>
            <person name="Ma J."/>
        </authorList>
    </citation>
    <scope>NUCLEOTIDE SEQUENCE [LARGE SCALE GENOMIC DNA]</scope>
    <source>
        <strain evidence="7">JCM 18303</strain>
    </source>
</reference>
<dbReference type="InterPro" id="IPR000524">
    <property type="entry name" value="Tscrpt_reg_HTH_GntR"/>
</dbReference>
<dbReference type="SUPFAM" id="SSF53822">
    <property type="entry name" value="Periplasmic binding protein-like I"/>
    <property type="match status" value="1"/>
</dbReference>
<dbReference type="SMART" id="SM00345">
    <property type="entry name" value="HTH_GNTR"/>
    <property type="match status" value="1"/>
</dbReference>
<evidence type="ECO:0000313" key="7">
    <source>
        <dbReference type="Proteomes" id="UP001428817"/>
    </source>
</evidence>
<evidence type="ECO:0000256" key="3">
    <source>
        <dbReference type="ARBA" id="ARBA00023125"/>
    </source>
</evidence>
<gene>
    <name evidence="6" type="ORF">GCM10023321_22410</name>
</gene>